<organism evidence="4 5">
    <name type="scientific">Candidatus Phytoplasma phoenicium</name>
    <dbReference type="NCBI Taxonomy" id="198422"/>
    <lineage>
        <taxon>Bacteria</taxon>
        <taxon>Bacillati</taxon>
        <taxon>Mycoplasmatota</taxon>
        <taxon>Mollicutes</taxon>
        <taxon>Acholeplasmatales</taxon>
        <taxon>Acholeplasmataceae</taxon>
        <taxon>Candidatus Phytoplasma</taxon>
        <taxon>16SrIX (Pigeon pea witches'-broom group)</taxon>
    </lineage>
</organism>
<gene>
    <name evidence="4" type="ORF">C6B37_00945</name>
</gene>
<dbReference type="SUPFAM" id="SSF158499">
    <property type="entry name" value="DnaD domain-like"/>
    <property type="match status" value="1"/>
</dbReference>
<keyword evidence="5" id="KW-1185">Reference proteome</keyword>
<evidence type="ECO:0000313" key="5">
    <source>
        <dbReference type="Proteomes" id="UP000238672"/>
    </source>
</evidence>
<dbReference type="InterPro" id="IPR053843">
    <property type="entry name" value="DnaD_N"/>
</dbReference>
<evidence type="ECO:0000259" key="3">
    <source>
        <dbReference type="Pfam" id="PF21984"/>
    </source>
</evidence>
<comment type="similarity">
    <text evidence="1">Belongs to the DnaB/DnaD family.</text>
</comment>
<dbReference type="AlphaFoldDB" id="A0A2S8NUY5"/>
<feature type="domain" description="DnaD N-terminal" evidence="3">
    <location>
        <begin position="13"/>
        <end position="110"/>
    </location>
</feature>
<dbReference type="EMBL" id="PUUG01000017">
    <property type="protein sequence ID" value="PQP79817.1"/>
    <property type="molecule type" value="Genomic_DNA"/>
</dbReference>
<comment type="caution">
    <text evidence="4">The sequence shown here is derived from an EMBL/GenBank/DDBJ whole genome shotgun (WGS) entry which is preliminary data.</text>
</comment>
<dbReference type="InterPro" id="IPR034829">
    <property type="entry name" value="DnaD-like_sf"/>
</dbReference>
<accession>A0A2S8NUY5</accession>
<proteinExistence type="inferred from homology"/>
<sequence length="204" mass="24793">MLKTLYEESFLDIEKILLQEYKNINLDLQELMILLFLFQSYKNKTFSSLILAKKTNLSKNEVESILERLIKKNFFSLSQEQKNNKIFEIFNLDNIFIKLEKFYLEKEKKNKEKQKNHYISEAIENLEKLKGKVLINYELEIVKSWYVEKNFSHEEIIQAIEHAKTYQKTSLQYIERILNYENHTKIEHDEKTDQILHEIFKKMK</sequence>
<dbReference type="InterPro" id="IPR006343">
    <property type="entry name" value="DnaB/C_C"/>
</dbReference>
<evidence type="ECO:0000256" key="1">
    <source>
        <dbReference type="ARBA" id="ARBA00093462"/>
    </source>
</evidence>
<dbReference type="Gene3D" id="1.10.10.630">
    <property type="entry name" value="DnaD domain-like"/>
    <property type="match status" value="1"/>
</dbReference>
<protein>
    <submittedName>
        <fullName evidence="4">DNA replication protein</fullName>
    </submittedName>
</protein>
<evidence type="ECO:0000259" key="2">
    <source>
        <dbReference type="Pfam" id="PF07261"/>
    </source>
</evidence>
<dbReference type="SUPFAM" id="SSF46785">
    <property type="entry name" value="Winged helix' DNA-binding domain"/>
    <property type="match status" value="1"/>
</dbReference>
<dbReference type="InterPro" id="IPR036390">
    <property type="entry name" value="WH_DNA-bd_sf"/>
</dbReference>
<name>A0A2S8NUY5_9MOLU</name>
<reference evidence="4 5" key="1">
    <citation type="submission" date="2018-02" db="EMBL/GenBank/DDBJ databases">
        <title>Metagenomics reveals mixed infection of spiroplasma and phytoplasma in chicory.</title>
        <authorList>
            <person name="Polano C."/>
            <person name="Moruzzi S."/>
            <person name="Ermacora P."/>
            <person name="Ferrini F."/>
            <person name="Martini M."/>
            <person name="Firrao G."/>
        </authorList>
    </citation>
    <scope>NUCLEOTIDE SEQUENCE [LARGE SCALE GENOMIC DNA]</scope>
    <source>
        <strain evidence="4 5">ChiP</strain>
    </source>
</reference>
<dbReference type="Proteomes" id="UP000238672">
    <property type="component" value="Unassembled WGS sequence"/>
</dbReference>
<dbReference type="Pfam" id="PF07261">
    <property type="entry name" value="DnaB_2"/>
    <property type="match status" value="1"/>
</dbReference>
<evidence type="ECO:0000313" key="4">
    <source>
        <dbReference type="EMBL" id="PQP79817.1"/>
    </source>
</evidence>
<dbReference type="InterPro" id="IPR036388">
    <property type="entry name" value="WH-like_DNA-bd_sf"/>
</dbReference>
<feature type="domain" description="DnaB/C C-terminal" evidence="2">
    <location>
        <begin position="124"/>
        <end position="179"/>
    </location>
</feature>
<dbReference type="Gene3D" id="1.10.10.10">
    <property type="entry name" value="Winged helix-like DNA-binding domain superfamily/Winged helix DNA-binding domain"/>
    <property type="match status" value="1"/>
</dbReference>
<dbReference type="Pfam" id="PF21984">
    <property type="entry name" value="DnaD_N"/>
    <property type="match status" value="1"/>
</dbReference>